<feature type="region of interest" description="Disordered" evidence="1">
    <location>
        <begin position="1"/>
        <end position="28"/>
    </location>
</feature>
<reference evidence="3 4" key="2">
    <citation type="submission" date="2018-11" db="EMBL/GenBank/DDBJ databases">
        <authorList>
            <consortium name="Pathogen Informatics"/>
        </authorList>
    </citation>
    <scope>NUCLEOTIDE SEQUENCE [LARGE SCALE GENOMIC DNA]</scope>
</reference>
<dbReference type="WBParaSite" id="ASIM_0000824001-mRNA-1">
    <property type="protein sequence ID" value="ASIM_0000824001-mRNA-1"/>
    <property type="gene ID" value="ASIM_0000824001"/>
</dbReference>
<dbReference type="AlphaFoldDB" id="A0A0M3JKR4"/>
<dbReference type="EMBL" id="UYRR01020579">
    <property type="protein sequence ID" value="VDK30524.1"/>
    <property type="molecule type" value="Genomic_DNA"/>
</dbReference>
<evidence type="ECO:0000259" key="2">
    <source>
        <dbReference type="PROSITE" id="PS51207"/>
    </source>
</evidence>
<protein>
    <submittedName>
        <fullName evidence="5">Sorting nexin-14 (inferred by orthology to a human protein)</fullName>
    </submittedName>
</protein>
<evidence type="ECO:0000256" key="1">
    <source>
        <dbReference type="SAM" id="MobiDB-lite"/>
    </source>
</evidence>
<dbReference type="InterPro" id="IPR003114">
    <property type="entry name" value="Phox_assoc"/>
</dbReference>
<reference evidence="5" key="1">
    <citation type="submission" date="2017-02" db="UniProtKB">
        <authorList>
            <consortium name="WormBaseParasite"/>
        </authorList>
    </citation>
    <scope>IDENTIFICATION</scope>
</reference>
<dbReference type="GO" id="GO:0097352">
    <property type="term" value="P:autophagosome maturation"/>
    <property type="evidence" value="ECO:0007669"/>
    <property type="project" value="TreeGrafter"/>
</dbReference>
<dbReference type="GO" id="GO:0035091">
    <property type="term" value="F:phosphatidylinositol binding"/>
    <property type="evidence" value="ECO:0007669"/>
    <property type="project" value="TreeGrafter"/>
</dbReference>
<organism evidence="5">
    <name type="scientific">Anisakis simplex</name>
    <name type="common">Herring worm</name>
    <dbReference type="NCBI Taxonomy" id="6269"/>
    <lineage>
        <taxon>Eukaryota</taxon>
        <taxon>Metazoa</taxon>
        <taxon>Ecdysozoa</taxon>
        <taxon>Nematoda</taxon>
        <taxon>Chromadorea</taxon>
        <taxon>Rhabditida</taxon>
        <taxon>Spirurina</taxon>
        <taxon>Ascaridomorpha</taxon>
        <taxon>Ascaridoidea</taxon>
        <taxon>Anisakidae</taxon>
        <taxon>Anisakis</taxon>
        <taxon>Anisakis simplex complex</taxon>
    </lineage>
</organism>
<dbReference type="OrthoDB" id="5867992at2759"/>
<gene>
    <name evidence="3" type="ORF">ASIM_LOCUS7991</name>
</gene>
<keyword evidence="4" id="KW-1185">Reference proteome</keyword>
<dbReference type="PANTHER" id="PTHR22775">
    <property type="entry name" value="SORTING NEXIN"/>
    <property type="match status" value="1"/>
</dbReference>
<evidence type="ECO:0000313" key="5">
    <source>
        <dbReference type="WBParaSite" id="ASIM_0000824001-mRNA-1"/>
    </source>
</evidence>
<dbReference type="Pfam" id="PF02194">
    <property type="entry name" value="PXA"/>
    <property type="match status" value="1"/>
</dbReference>
<dbReference type="PANTHER" id="PTHR22775:SF44">
    <property type="entry name" value="SORTING NEXIN-14"/>
    <property type="match status" value="1"/>
</dbReference>
<dbReference type="GO" id="GO:0005770">
    <property type="term" value="C:late endosome"/>
    <property type="evidence" value="ECO:0007669"/>
    <property type="project" value="TreeGrafter"/>
</dbReference>
<accession>A0A0M3JKR4</accession>
<dbReference type="PROSITE" id="PS51207">
    <property type="entry name" value="PXA"/>
    <property type="match status" value="1"/>
</dbReference>
<proteinExistence type="predicted"/>
<feature type="compositionally biased region" description="Basic and acidic residues" evidence="1">
    <location>
        <begin position="1"/>
        <end position="14"/>
    </location>
</feature>
<evidence type="ECO:0000313" key="4">
    <source>
        <dbReference type="Proteomes" id="UP000267096"/>
    </source>
</evidence>
<evidence type="ECO:0000313" key="3">
    <source>
        <dbReference type="EMBL" id="VDK30524.1"/>
    </source>
</evidence>
<name>A0A0M3JKR4_ANISI</name>
<feature type="domain" description="PXA" evidence="2">
    <location>
        <begin position="34"/>
        <end position="126"/>
    </location>
</feature>
<dbReference type="Proteomes" id="UP000267096">
    <property type="component" value="Unassembled WGS sequence"/>
</dbReference>
<sequence>MSRNESKTKKEMRQQHTQNKGSGRSMPWRDIQIPEAVNESLEELIEQLIDSYINSWYKSEISSDTIFLNEIRYQIRYAASVAYQRIQTLDLSELILSDAVPLAVAHAERVTRIAHQIDSHVRFFIV</sequence>